<reference evidence="1" key="1">
    <citation type="submission" date="2020-05" db="EMBL/GenBank/DDBJ databases">
        <authorList>
            <person name="Chiriac C."/>
            <person name="Salcher M."/>
            <person name="Ghai R."/>
            <person name="Kavagutti S V."/>
        </authorList>
    </citation>
    <scope>NUCLEOTIDE SEQUENCE</scope>
</reference>
<gene>
    <name evidence="1" type="ORF">UFOPK2576_00210</name>
</gene>
<protein>
    <submittedName>
        <fullName evidence="1">Unannotated protein</fullName>
    </submittedName>
</protein>
<proteinExistence type="predicted"/>
<name>A0A6J6NRC5_9ZZZZ</name>
<organism evidence="1">
    <name type="scientific">freshwater metagenome</name>
    <dbReference type="NCBI Taxonomy" id="449393"/>
    <lineage>
        <taxon>unclassified sequences</taxon>
        <taxon>metagenomes</taxon>
        <taxon>ecological metagenomes</taxon>
    </lineage>
</organism>
<dbReference type="AlphaFoldDB" id="A0A6J6NRC5"/>
<sequence>MKLWHKSVVALAVTSTLLTSCGGDSDEAAVSTPELVETQAPTVTTGFGAPLDLGNGLSVTFSTPEHFTPGKYASNYTKGQLANKFSVTIKNGGTKELDPTTIVIASNAGGKNCVDVLDGDAGIEGAPADMVKAGASITFEYGVACSAKVGDPLNLSVSLGSALVAVDGKLA</sequence>
<accession>A0A6J6NRC5</accession>
<dbReference type="PROSITE" id="PS51257">
    <property type="entry name" value="PROKAR_LIPOPROTEIN"/>
    <property type="match status" value="1"/>
</dbReference>
<evidence type="ECO:0000313" key="1">
    <source>
        <dbReference type="EMBL" id="CAB4687364.1"/>
    </source>
</evidence>
<dbReference type="EMBL" id="CAEZXQ010000014">
    <property type="protein sequence ID" value="CAB4687364.1"/>
    <property type="molecule type" value="Genomic_DNA"/>
</dbReference>